<evidence type="ECO:0000256" key="6">
    <source>
        <dbReference type="ARBA" id="ARBA00022691"/>
    </source>
</evidence>
<dbReference type="EC" id="2.7.7.48" evidence="2"/>
<evidence type="ECO:0000256" key="7">
    <source>
        <dbReference type="ARBA" id="ARBA00022695"/>
    </source>
</evidence>
<keyword evidence="10" id="KW-0946">Virion</keyword>
<keyword evidence="9" id="KW-0067">ATP-binding</keyword>
<feature type="region of interest" description="Disordered" evidence="21">
    <location>
        <begin position="1676"/>
        <end position="1698"/>
    </location>
</feature>
<keyword evidence="3" id="KW-0696">RNA-directed RNA polymerase</keyword>
<dbReference type="PROSITE" id="PS50526">
    <property type="entry name" value="RDRP_SSRNA_NEG_NONSEG"/>
    <property type="match status" value="1"/>
</dbReference>
<evidence type="ECO:0000256" key="14">
    <source>
        <dbReference type="ARBA" id="ARBA00024494"/>
    </source>
</evidence>
<keyword evidence="22" id="KW-0812">Transmembrane</keyword>
<comment type="catalytic activity">
    <reaction evidence="18">
        <text>a 5'-end (5'-triphosphoguanosine)-adenylyl-adenylyl-cytidylyl-adenosine in mRNA + S-adenosyl-L-methionine = a 5'-end (5'-triphosphoguanosine)-(2'-O-methyladenylyl)-adenylyl-cytidylyl-adenosine in mRNA + S-adenosyl-L-homocysteine + H(+)</text>
        <dbReference type="Rhea" id="RHEA:65380"/>
        <dbReference type="Rhea" id="RHEA-COMP:16797"/>
        <dbReference type="Rhea" id="RHEA-COMP:16801"/>
        <dbReference type="ChEBI" id="CHEBI:15378"/>
        <dbReference type="ChEBI" id="CHEBI:57856"/>
        <dbReference type="ChEBI" id="CHEBI:59789"/>
        <dbReference type="ChEBI" id="CHEBI:156482"/>
        <dbReference type="ChEBI" id="CHEBI:156484"/>
    </reaction>
</comment>
<evidence type="ECO:0000256" key="17">
    <source>
        <dbReference type="ARBA" id="ARBA00031012"/>
    </source>
</evidence>
<dbReference type="GeneID" id="80548971"/>
<dbReference type="EMBL" id="KM817601">
    <property type="protein sequence ID" value="AJG39060.1"/>
    <property type="molecule type" value="Viral_cRNA"/>
</dbReference>
<keyword evidence="5" id="KW-0808">Transferase</keyword>
<evidence type="ECO:0000256" key="15">
    <source>
        <dbReference type="ARBA" id="ARBA00024499"/>
    </source>
</evidence>
<keyword evidence="13" id="KW-0511">Multifunctional enzyme</keyword>
<dbReference type="KEGG" id="vg:80548971"/>
<gene>
    <name evidence="24" type="primary">L</name>
</gene>
<evidence type="ECO:0000313" key="25">
    <source>
        <dbReference type="Proteomes" id="UP000280558"/>
    </source>
</evidence>
<comment type="catalytic activity">
    <reaction evidence="19">
        <text>a 5'-end (5'-triphosphoguanosine)-adenylyl-adenylyl-cytidylyl-adenosine in mRNA + 2 S-adenosyl-L-methionine = a 5'-end (N(7)-methyl 5'-triphosphoguanosine)-(2'-O-methyladenylyl)-adenylyl-cytidylyl-adenosine in mRNA + 2 S-adenosyl-L-homocysteine + H(+)</text>
        <dbReference type="Rhea" id="RHEA:65376"/>
        <dbReference type="Rhea" id="RHEA-COMP:16797"/>
        <dbReference type="Rhea" id="RHEA-COMP:16798"/>
        <dbReference type="ChEBI" id="CHEBI:15378"/>
        <dbReference type="ChEBI" id="CHEBI:57856"/>
        <dbReference type="ChEBI" id="CHEBI:59789"/>
        <dbReference type="ChEBI" id="CHEBI:156483"/>
        <dbReference type="ChEBI" id="CHEBI:156484"/>
        <dbReference type="EC" id="2.1.1.375"/>
    </reaction>
</comment>
<evidence type="ECO:0000256" key="20">
    <source>
        <dbReference type="ARBA" id="ARBA00048548"/>
    </source>
</evidence>
<evidence type="ECO:0000256" key="19">
    <source>
        <dbReference type="ARBA" id="ARBA00047370"/>
    </source>
</evidence>
<dbReference type="Proteomes" id="UP000280558">
    <property type="component" value="Genome"/>
</dbReference>
<comment type="catalytic activity">
    <reaction evidence="14">
        <text>a 5'-end triphospho-adenylyl-adenylyl-cytidylyl-adenosine in mRNA + GDP + H(+) = a 5'-end (5'-triphosphoguanosine)-adenylyl-adenylyl-cytidylyl-adenosine in mRNA + diphosphate</text>
        <dbReference type="Rhea" id="RHEA:65436"/>
        <dbReference type="Rhea" id="RHEA-COMP:16797"/>
        <dbReference type="Rhea" id="RHEA-COMP:16799"/>
        <dbReference type="ChEBI" id="CHEBI:15378"/>
        <dbReference type="ChEBI" id="CHEBI:33019"/>
        <dbReference type="ChEBI" id="CHEBI:58189"/>
        <dbReference type="ChEBI" id="CHEBI:156484"/>
        <dbReference type="ChEBI" id="CHEBI:156503"/>
        <dbReference type="EC" id="2.7.7.88"/>
    </reaction>
</comment>
<feature type="region of interest" description="Disordered" evidence="21">
    <location>
        <begin position="2186"/>
        <end position="2208"/>
    </location>
</feature>
<evidence type="ECO:0000256" key="2">
    <source>
        <dbReference type="ARBA" id="ARBA00012494"/>
    </source>
</evidence>
<evidence type="ECO:0000256" key="13">
    <source>
        <dbReference type="ARBA" id="ARBA00023268"/>
    </source>
</evidence>
<evidence type="ECO:0000256" key="4">
    <source>
        <dbReference type="ARBA" id="ARBA00022664"/>
    </source>
</evidence>
<organism evidence="24 25">
    <name type="scientific">Wenzhou crab virus 2</name>
    <dbReference type="NCBI Taxonomy" id="1608092"/>
    <lineage>
        <taxon>Viruses</taxon>
        <taxon>Riboviria</taxon>
        <taxon>Orthornavirae</taxon>
        <taxon>Negarnaviricota</taxon>
        <taxon>Haploviricotina</taxon>
        <taxon>Monjiviricetes</taxon>
        <taxon>Jingchuvirales</taxon>
        <taxon>Chuviridae</taxon>
        <taxon>Chuvivirus</taxon>
        <taxon>Chuvivirus canceris</taxon>
    </lineage>
</organism>
<feature type="transmembrane region" description="Helical" evidence="22">
    <location>
        <begin position="829"/>
        <end position="851"/>
    </location>
</feature>
<evidence type="ECO:0000256" key="11">
    <source>
        <dbReference type="ARBA" id="ARBA00022953"/>
    </source>
</evidence>
<keyword evidence="8" id="KW-0547">Nucleotide-binding</keyword>
<feature type="domain" description="RdRp catalytic" evidence="23">
    <location>
        <begin position="592"/>
        <end position="755"/>
    </location>
</feature>
<comment type="catalytic activity">
    <reaction evidence="15">
        <text>a 5'-end (5'-triphosphoguanosine)-(2'-O-methyladenylyl)-adenylyl-cytidylyl-adenosine in mRNA + S-adenosyl-L-methionine = a 5'-end (N(7)-methyl 5'-triphosphoguanosine)-(2'-O-methyladenylyl)-adenylyl-cytidylyl-adenosine in mRNA + S-adenosyl-L-homocysteine</text>
        <dbReference type="Rhea" id="RHEA:65440"/>
        <dbReference type="Rhea" id="RHEA-COMP:16798"/>
        <dbReference type="Rhea" id="RHEA-COMP:16801"/>
        <dbReference type="ChEBI" id="CHEBI:57856"/>
        <dbReference type="ChEBI" id="CHEBI:59789"/>
        <dbReference type="ChEBI" id="CHEBI:156482"/>
        <dbReference type="ChEBI" id="CHEBI:156483"/>
    </reaction>
</comment>
<evidence type="ECO:0000256" key="9">
    <source>
        <dbReference type="ARBA" id="ARBA00022840"/>
    </source>
</evidence>
<dbReference type="InterPro" id="IPR014023">
    <property type="entry name" value="Mononeg_RNA_pol_cat"/>
</dbReference>
<keyword evidence="11" id="KW-0693">Viral RNA replication</keyword>
<evidence type="ECO:0000256" key="22">
    <source>
        <dbReference type="SAM" id="Phobius"/>
    </source>
</evidence>
<keyword evidence="12" id="KW-0506">mRNA capping</keyword>
<evidence type="ECO:0000313" key="24">
    <source>
        <dbReference type="EMBL" id="AJG39060.1"/>
    </source>
</evidence>
<evidence type="ECO:0000256" key="10">
    <source>
        <dbReference type="ARBA" id="ARBA00022844"/>
    </source>
</evidence>
<evidence type="ECO:0000256" key="18">
    <source>
        <dbReference type="ARBA" id="ARBA00047332"/>
    </source>
</evidence>
<dbReference type="GO" id="GO:0003968">
    <property type="term" value="F:RNA-directed RNA polymerase activity"/>
    <property type="evidence" value="ECO:0007669"/>
    <property type="project" value="UniProtKB-KW"/>
</dbReference>
<dbReference type="Pfam" id="PF00946">
    <property type="entry name" value="Mononeg_RNA_pol"/>
    <property type="match status" value="1"/>
</dbReference>
<keyword evidence="4" id="KW-0507">mRNA processing</keyword>
<reference evidence="24 25" key="1">
    <citation type="journal article" date="2015" name="Elife">
        <title>Unprecedented genomic diversity of RNA viruses in arthropods reveals the ancestry of negative-sense RNA viruses.</title>
        <authorList>
            <person name="Li C.X."/>
            <person name="Shi M."/>
            <person name="Tian J.H."/>
            <person name="Lin X.D."/>
            <person name="Kang Y.J."/>
            <person name="Chen L.J."/>
            <person name="Qin X.C."/>
            <person name="Xu J."/>
            <person name="Holmes E.C."/>
            <person name="Zhang Y.Z."/>
        </authorList>
    </citation>
    <scope>NUCLEOTIDE SEQUENCE [LARGE SCALE GENOMIC DNA]</scope>
    <source>
        <strain evidence="24 25">ZCX13</strain>
    </source>
</reference>
<keyword evidence="7" id="KW-0548">Nucleotidyltransferase</keyword>
<accession>A0A0B5KJW3</accession>
<dbReference type="GO" id="GO:0044423">
    <property type="term" value="C:virion component"/>
    <property type="evidence" value="ECO:0007669"/>
    <property type="project" value="UniProtKB-KW"/>
</dbReference>
<dbReference type="GO" id="GO:0004482">
    <property type="term" value="F:mRNA 5'-cap (guanine-N7-)-methyltransferase activity"/>
    <property type="evidence" value="ECO:0007669"/>
    <property type="project" value="InterPro"/>
</dbReference>
<dbReference type="GO" id="GO:0005524">
    <property type="term" value="F:ATP binding"/>
    <property type="evidence" value="ECO:0007669"/>
    <property type="project" value="UniProtKB-KW"/>
</dbReference>
<keyword evidence="22" id="KW-1133">Transmembrane helix</keyword>
<sequence length="2208" mass="251299">MDTYFGQHSVTRQHPGFYTFNRKLDVALREEALDAFILRTRQDTLTQDDRLFNSHFPPSVPLWFTPKSTAYPTFLLWVTRIEMQRTCLASPYQSWSKRAIRLASQNLPIQKHYMNQNVNLPDPHNIGNMFAEVFLNRSCPPIIQNIACLVWELQKMVNKFAHIEDVDIEKADAEKLTMLRPLCKYEMKKFECTFHWSKQMAHVQVGPRGEFLMTRNALLGFHNKVCDLLSVLLLGMYTAGVCYPITACDVTLELARELSRLHCQLGNKYFSVAGSLEALVVAVTLNEVDGPDNQELYNNLCDTLMEEASYEFRGSQLERLLTTAPIEFRHELGCLSKIAGHPYGKVLKGAKKLYQRTQEVKKLDTTHLQNCVNLAKESYVRNYIFRHRQWPLVKFSKCPRGTPLLEAWIRNCDPKQPSIHDKFGAYRIDDWALVELGENMKYNRLENYLPYLKDRTISILRSRVMNDYLKTTERNKIPWSETRLLLYYMMHNAEMVDHTKYLDKYERSVDLSELADYLVIRLVPKELELKPLFRFFGCKTYEDRTRMTVQTINAKHFLDMYSDEQAMTLGELDISKKLYAFRNLKAAYKGYEVLYINLDCSAWNNAFRHETVSQIAAETLDRVFGTNLFNKTHLAYQQGLFYVPGMVDDIYWEGQQGGIEGLDQDTWVWVYINQIKTAMLDHDVHYHVFCKGDDFRIAVLISPRHLAEKSMLEWKNALVQSIAEVTEKAGHKIKVQESYGSPRYFTFSKHASVGKIELPEGFRKIQKVYGSNNAFLNCLDDYIGSTFSNAHSACRVMTVSYAPYMVALVWSYFYLLMDDHYAKLSDDALVSLLMVPSLLGGFPIIFLHNMYVRAESDLLSPFLDLCSFCHHHYPPVWDHLKHFLRLSKSARLDLSTLYADPYSLPVKKPPAPSFVMRQTIIPEIKRIARNREIVQLVKAAESPVTKSLVQMMSDSPHQPVKVFSVIYSALPISILNELTRRFETGKSVLEAVMVRTRSGRKKGVRLIRKLLRCEDKLQTWRASKVQGREPQCYHCYDNQIPAECPANLAQIMRDELWDRKITTITMPPMSHLVSIIPSPDYWPDAHQSANHFTYHVASQATEALRGDASGHWLVSGHPPFLGHATRTGQIEPQMNFIMKNTMVLKLKNLLDLRRWVDVPVYHPDGTTSPSNLKEVIENIIQLYTELPIAELDPFAGRKRSGTTQHHLRSAGFVESVVPNSLSNIYQQVVGSSNSHQTFTTSGEHFLTNFLHIHCWVIHALTERLEFASTRGTQGEYWAITTSCKFCSTPIREEGVSLDMRLLPDTAVEPLLVCNITEATKDIVTASMREFQKEEIVCTKVYDKLTYRRACVGVLQEVVRMTYDNHLQLQSRHGQHSMTLEAQSVLTDLSLKTSSRIIGDTELKRSEIRHMIPSLATCVYEYGTTRLSGLTKENAPMLFGNIPGSELPWYRLMERLHTLGRLKELVKEVKRVSGVVPPIVQDNISAASTYMASALCKACFDGTVELVFSVLSYRPTTDVLRRLKPLAEMLRWKVFRKTIFPFMRSVGPMGEEGRLELAKLVLVGVTTVMISTDIEGEIIRALEAGEAMILGLSLDEFDEMMLEDHWPSNVEASELQGTLGWFIKKWPGLPWSQAREKIMRGEYQTQATTLQRDALTFEVEIFHADLGDCIARVREGDDSVTPSTASEASSSDSYAVEVPSSPPGRLVFGSVSEERGIFQRVKLSRGLHDIEAWGFSNCQTLDKKIRLQSCFGRRPFGSGTTSCNKVIQVFASIGLSGNLGNHLKILCAGEGYGGIIDYLARVTSNSTFYYATLPPSIDVTATPDLAMEALKMNDHVLDDENMRAGIYDLRRNGVYDYIRTKTSTIHIMVVDAQVPLAEAGDSALIASKCTSLFSQLASPTSVLLIKQNMGLPWIASHTASALLLEGFEVTVCKPEASSIGYECYILAHSKKAAIMPPRPLAPGGFYETVAQSMDTFIQRYNEEYFPYPRAAEHHIQETVMSASESKLLTLVPPAYQSRFLSVFGLLSLPKSSGTLASFTKDDQAIASQLKQNAQDLLDILHDRKRVVVNRRWDDNTHTHYVFMAMKYLTIQGARAYLKLRAQPGSTEADLRSFYLAKVDTLPRRVQIVSPCPQHYSLDHYLLGNVRFNPYLRFMEGVQAAQLLCSHRVASLRYQAFWETQPESDMEWSCDTSTDEMMGVPDETLPGRRA</sequence>
<dbReference type="InterPro" id="IPR026890">
    <property type="entry name" value="Mononeg_mRNAcap"/>
</dbReference>
<feature type="compositionally biased region" description="Low complexity" evidence="21">
    <location>
        <begin position="1678"/>
        <end position="1697"/>
    </location>
</feature>
<evidence type="ECO:0000256" key="1">
    <source>
        <dbReference type="ARBA" id="ARBA00004328"/>
    </source>
</evidence>
<evidence type="ECO:0000256" key="3">
    <source>
        <dbReference type="ARBA" id="ARBA00022484"/>
    </source>
</evidence>
<evidence type="ECO:0000256" key="8">
    <source>
        <dbReference type="ARBA" id="ARBA00022741"/>
    </source>
</evidence>
<keyword evidence="25" id="KW-1185">Reference proteome</keyword>
<comment type="catalytic activity">
    <reaction evidence="20">
        <text>GTP + H2O = GDP + phosphate + H(+)</text>
        <dbReference type="Rhea" id="RHEA:19669"/>
        <dbReference type="ChEBI" id="CHEBI:15377"/>
        <dbReference type="ChEBI" id="CHEBI:15378"/>
        <dbReference type="ChEBI" id="CHEBI:37565"/>
        <dbReference type="ChEBI" id="CHEBI:43474"/>
        <dbReference type="ChEBI" id="CHEBI:58189"/>
    </reaction>
</comment>
<dbReference type="Pfam" id="PF14318">
    <property type="entry name" value="Mononeg_mRNAcap"/>
    <property type="match status" value="1"/>
</dbReference>
<dbReference type="RefSeq" id="YP_010839347.1">
    <property type="nucleotide sequence ID" value="NC_077762.1"/>
</dbReference>
<name>A0A0B5KJW3_9VIRU</name>
<keyword evidence="6" id="KW-0949">S-adenosyl-L-methionine</keyword>
<proteinExistence type="predicted"/>
<feature type="transmembrane region" description="Helical" evidence="22">
    <location>
        <begin position="801"/>
        <end position="817"/>
    </location>
</feature>
<evidence type="ECO:0000256" key="12">
    <source>
        <dbReference type="ARBA" id="ARBA00023042"/>
    </source>
</evidence>
<evidence type="ECO:0000259" key="23">
    <source>
        <dbReference type="PROSITE" id="PS50526"/>
    </source>
</evidence>
<protein>
    <recommendedName>
        <fullName evidence="2">RNA-directed RNA polymerase</fullName>
        <ecNumber evidence="2">2.7.7.48</ecNumber>
    </recommendedName>
    <alternativeName>
        <fullName evidence="17">Replicase</fullName>
    </alternativeName>
    <alternativeName>
        <fullName evidence="16">Transcriptase</fullName>
    </alternativeName>
</protein>
<keyword evidence="22" id="KW-0472">Membrane</keyword>
<evidence type="ECO:0000256" key="21">
    <source>
        <dbReference type="SAM" id="MobiDB-lite"/>
    </source>
</evidence>
<evidence type="ECO:0000256" key="16">
    <source>
        <dbReference type="ARBA" id="ARBA00030436"/>
    </source>
</evidence>
<evidence type="ECO:0000256" key="5">
    <source>
        <dbReference type="ARBA" id="ARBA00022679"/>
    </source>
</evidence>
<comment type="subcellular location">
    <subcellularLocation>
        <location evidence="1">Virion</location>
    </subcellularLocation>
</comment>